<dbReference type="AlphaFoldDB" id="A0ABD4PI47"/>
<evidence type="ECO:0000313" key="3">
    <source>
        <dbReference type="EMBL" id="MBL6237734.1"/>
    </source>
</evidence>
<dbReference type="Gene3D" id="2.60.40.10">
    <property type="entry name" value="Immunoglobulins"/>
    <property type="match status" value="1"/>
</dbReference>
<proteinExistence type="predicted"/>
<reference evidence="3 4" key="1">
    <citation type="submission" date="2021-01" db="EMBL/GenBank/DDBJ databases">
        <title>Genomes of Escherichia coli STEC strains from raw meat-based diets for companion animals.</title>
        <authorList>
            <person name="Stevens M.J.A."/>
            <person name="Stephan R."/>
        </authorList>
    </citation>
    <scope>NUCLEOTIDE SEQUENCE [LARGE SCALE GENOMIC DNA]</scope>
    <source>
        <strain evidence="3 4">LSC1-58</strain>
    </source>
</reference>
<dbReference type="Proteomes" id="UP000615017">
    <property type="component" value="Unassembled WGS sequence"/>
</dbReference>
<dbReference type="EMBL" id="JAETYZ010000237">
    <property type="protein sequence ID" value="MBL6237734.1"/>
    <property type="molecule type" value="Genomic_DNA"/>
</dbReference>
<feature type="domain" description="Bacterial Ig-like" evidence="2">
    <location>
        <begin position="20"/>
        <end position="95"/>
    </location>
</feature>
<organism evidence="3 4">
    <name type="scientific">Escherichia coli</name>
    <dbReference type="NCBI Taxonomy" id="562"/>
    <lineage>
        <taxon>Bacteria</taxon>
        <taxon>Pseudomonadati</taxon>
        <taxon>Pseudomonadota</taxon>
        <taxon>Gammaproteobacteria</taxon>
        <taxon>Enterobacterales</taxon>
        <taxon>Enterobacteriaceae</taxon>
        <taxon>Escherichia</taxon>
    </lineage>
</organism>
<evidence type="ECO:0000256" key="1">
    <source>
        <dbReference type="SAM" id="MobiDB-lite"/>
    </source>
</evidence>
<evidence type="ECO:0000313" key="4">
    <source>
        <dbReference type="Proteomes" id="UP000615017"/>
    </source>
</evidence>
<accession>A0ABD4PI47</accession>
<dbReference type="InterPro" id="IPR044016">
    <property type="entry name" value="Big_13"/>
</dbReference>
<dbReference type="RefSeq" id="WP_231234096.1">
    <property type="nucleotide sequence ID" value="NZ_CCVP01000034.1"/>
</dbReference>
<feature type="compositionally biased region" description="Basic and acidic residues" evidence="1">
    <location>
        <begin position="135"/>
        <end position="155"/>
    </location>
</feature>
<feature type="region of interest" description="Disordered" evidence="1">
    <location>
        <begin position="101"/>
        <end position="191"/>
    </location>
</feature>
<sequence>VNAKELKDGVQAEVTVPAGSAEGDTVTLTVTKPDGKTETVSHKLTAEEVKDGKANVGIPADKVTQDGEYTVKAEITDPAGNTSGQGKATQFGVDTVAPSEPALKAENDGSVSATLPDGANKGDKVEVTFTDEEGNEQKVTLEKGDGNWSSDKPELIPDSTDNKVTVPADKVKNNTEVTATAKDPGGNESAP</sequence>
<gene>
    <name evidence="3" type="ORF">JNA65_28415</name>
</gene>
<name>A0ABD4PI47_ECOLX</name>
<dbReference type="Pfam" id="PF19077">
    <property type="entry name" value="Big_13"/>
    <property type="match status" value="1"/>
</dbReference>
<feature type="non-terminal residue" evidence="3">
    <location>
        <position position="1"/>
    </location>
</feature>
<comment type="caution">
    <text evidence="3">The sequence shown here is derived from an EMBL/GenBank/DDBJ whole genome shotgun (WGS) entry which is preliminary data.</text>
</comment>
<protein>
    <submittedName>
        <fullName evidence="3">RTX toxin</fullName>
    </submittedName>
</protein>
<evidence type="ECO:0000259" key="2">
    <source>
        <dbReference type="Pfam" id="PF19077"/>
    </source>
</evidence>
<feature type="non-terminal residue" evidence="3">
    <location>
        <position position="191"/>
    </location>
</feature>
<dbReference type="InterPro" id="IPR013783">
    <property type="entry name" value="Ig-like_fold"/>
</dbReference>